<protein>
    <recommendedName>
        <fullName evidence="3 9">Mediator of RNA polymerase II transcription subunit 5</fullName>
    </recommendedName>
    <alternativeName>
        <fullName evidence="8 9">Mediator complex subunit 5</fullName>
    </alternativeName>
</protein>
<evidence type="ECO:0000256" key="6">
    <source>
        <dbReference type="ARBA" id="ARBA00023163"/>
    </source>
</evidence>
<comment type="subunit">
    <text evidence="9">Component of the Mediator complex.</text>
</comment>
<keyword evidence="7 9" id="KW-0539">Nucleus</keyword>
<comment type="function">
    <text evidence="9">Component of the Mediator complex, a coactivator involved in the regulated transcription of nearly all RNA polymerase II-dependent genes. Mediator functions as a bridge to convey information from gene-specific regulatory proteins to the basal RNA polymerase II transcription machinery. Mediator is recruited to promoters by direct interactions with regulatory proteins and serves as a scaffold for the assembly of a functional preinitiation complex with RNA polymerase II and the general transcription factors.</text>
</comment>
<evidence type="ECO:0000256" key="2">
    <source>
        <dbReference type="ARBA" id="ARBA00008782"/>
    </source>
</evidence>
<evidence type="ECO:0000256" key="7">
    <source>
        <dbReference type="ARBA" id="ARBA00023242"/>
    </source>
</evidence>
<reference evidence="10 11" key="1">
    <citation type="submission" date="2024-02" db="EMBL/GenBank/DDBJ databases">
        <title>De novo assembly and annotation of 12 fungi associated with fruit tree decline syndrome in Ontario, Canada.</title>
        <authorList>
            <person name="Sulman M."/>
            <person name="Ellouze W."/>
            <person name="Ilyukhin E."/>
        </authorList>
    </citation>
    <scope>NUCLEOTIDE SEQUENCE [LARGE SCALE GENOMIC DNA]</scope>
    <source>
        <strain evidence="10 11">M1-105</strain>
    </source>
</reference>
<evidence type="ECO:0000256" key="1">
    <source>
        <dbReference type="ARBA" id="ARBA00004123"/>
    </source>
</evidence>
<dbReference type="Pfam" id="PF08689">
    <property type="entry name" value="Med5"/>
    <property type="match status" value="1"/>
</dbReference>
<dbReference type="PANTHER" id="PTHR35784">
    <property type="entry name" value="MEDIATOR OF RNA POLYMERASE II TRANSCRIPTION SUBUNIT 5"/>
    <property type="match status" value="1"/>
</dbReference>
<dbReference type="Proteomes" id="UP001521116">
    <property type="component" value="Unassembled WGS sequence"/>
</dbReference>
<evidence type="ECO:0000256" key="4">
    <source>
        <dbReference type="ARBA" id="ARBA00023015"/>
    </source>
</evidence>
<comment type="similarity">
    <text evidence="2 9">Belongs to the Mediator complex subunit 5 family.</text>
</comment>
<sequence length="1022" mass="111705">MATWTQFVDRCLQNRLSADKLARFAVQLSKRIPRDEAQVAEALLRPRPRATACLDPLIPVYLERLLVLNFLNPPEVLHALFRYSRDYPAAAEDSHKPRQHQQDHITPELEELVFARLSKAFVTNERPRTVVEVQKTLAVLSQWMNAVNSSQTAESVMNSLTDGTQAQRTQTMVSLGMLVIAAMEHPKVAGVVEAALPKGMRKSLSESLTFFVPHLSQASLQWGDRLGMLQKQYSLTTEHASNSMADGPGSHGLDVAVLQLETVMDLPMINTRAGLYVFINSLVPQLIARPLTDDNMILNYLHARYKQVDFQSMGVDLITASFDVLAANTTYRSESNETIFNFRSFLVNKVPTLVAILAGSMFPTTTPELCITQALNHIDRNAFPSFSQTFDMAPVNGLLSDVRQDFLVACALHQLIPESSIERLLGETPMSSVPVGGKYIKENLVAQCSTNFERVEELLNEIEGMDGNAGAIVGAMTEIIRNLCTTRETMSLKTICNTLSRKPRSLDVMLQYTSPASILQPLCHLLDSWKNDEDQSEYQPVYDEFGSVLLLVQAFMHRHDLKASDLGLEDGSFIIQLLERGHESLGTDELTEDQNKYLAGWLRGLYDPEGISDELLSSCRPQDFYLLVPTIFSQTIFACSADVLPLDTVKAGLEFLLETFLLPSLNSHDLDITMQILTRLIRPASISGEAQAMHGTIVSMVSRRLERCLKSIQNREPSRTDINPLLEIVRSYHDYERTPWSSSAELEPWMSNPGASFRSAIKFTIQHLTSWNSTADLTPTPPAYTHRQIFSALQIVGAQKVLRAILEELKNQTSAGAGAVALDVAVNIVCAPLHISSCTPVSWLNSHMPIHTPPRNGSFNLREMLKHELDDPKELMQTDPGLAEAAVRLHRRVEAQLAEVAAAGVHLPAAAAADAAALSGSLMQGIEMGDVSVDISAAGAGDVAVTTGAGTVTNTSTTGIDQSALDLTADLGGTADGTGTSLDDLGLGGDSGMDGVLDAGGTGTADDDVFSGLMGFDDDLNF</sequence>
<evidence type="ECO:0000256" key="3">
    <source>
        <dbReference type="ARBA" id="ARBA00020628"/>
    </source>
</evidence>
<keyword evidence="11" id="KW-1185">Reference proteome</keyword>
<evidence type="ECO:0000256" key="5">
    <source>
        <dbReference type="ARBA" id="ARBA00023159"/>
    </source>
</evidence>
<comment type="caution">
    <text evidence="10">The sequence shown here is derived from an EMBL/GenBank/DDBJ whole genome shotgun (WGS) entry which is preliminary data.</text>
</comment>
<keyword evidence="4 9" id="KW-0805">Transcription regulation</keyword>
<accession>A0ABR3SS50</accession>
<dbReference type="InterPro" id="IPR014801">
    <property type="entry name" value="Mediator_Med5_fun"/>
</dbReference>
<dbReference type="EMBL" id="JAJVDC020000070">
    <property type="protein sequence ID" value="KAL1627635.1"/>
    <property type="molecule type" value="Genomic_DNA"/>
</dbReference>
<evidence type="ECO:0000256" key="9">
    <source>
        <dbReference type="RuleBase" id="RU364142"/>
    </source>
</evidence>
<evidence type="ECO:0000313" key="10">
    <source>
        <dbReference type="EMBL" id="KAL1627635.1"/>
    </source>
</evidence>
<name>A0ABR3SS50_9PEZI</name>
<proteinExistence type="inferred from homology"/>
<gene>
    <name evidence="10" type="primary">NUT1</name>
    <name evidence="9" type="synonym">MED5</name>
    <name evidence="10" type="ORF">SLS56_006256</name>
</gene>
<keyword evidence="6 9" id="KW-0804">Transcription</keyword>
<comment type="subcellular location">
    <subcellularLocation>
        <location evidence="1 9">Nucleus</location>
    </subcellularLocation>
</comment>
<organism evidence="10 11">
    <name type="scientific">Neofusicoccum ribis</name>
    <dbReference type="NCBI Taxonomy" id="45134"/>
    <lineage>
        <taxon>Eukaryota</taxon>
        <taxon>Fungi</taxon>
        <taxon>Dikarya</taxon>
        <taxon>Ascomycota</taxon>
        <taxon>Pezizomycotina</taxon>
        <taxon>Dothideomycetes</taxon>
        <taxon>Dothideomycetes incertae sedis</taxon>
        <taxon>Botryosphaeriales</taxon>
        <taxon>Botryosphaeriaceae</taxon>
        <taxon>Neofusicoccum</taxon>
    </lineage>
</organism>
<keyword evidence="5 9" id="KW-0010">Activator</keyword>
<evidence type="ECO:0000313" key="11">
    <source>
        <dbReference type="Proteomes" id="UP001521116"/>
    </source>
</evidence>
<dbReference type="PANTHER" id="PTHR35784:SF1">
    <property type="entry name" value="MEDIATOR OF RNA POLYMERASE II TRANSCRIPTION SUBUNIT 5"/>
    <property type="match status" value="1"/>
</dbReference>
<evidence type="ECO:0000256" key="8">
    <source>
        <dbReference type="ARBA" id="ARBA00031256"/>
    </source>
</evidence>